<feature type="domain" description="Neural chondroitin sulphate proteoglycan cytoplasmic" evidence="3">
    <location>
        <begin position="154"/>
        <end position="193"/>
    </location>
</feature>
<sequence>GVVGSSGGGGGVVGSSVVGGGVVGSSGVGGGVVGGSGVPGAVGSESRQAGGGGALGDEVTSDGEGCKPGYFLHNNSCKSLCDMVPSYCFNGGQCFLMETLGPICRCNAQAYLWHKGLRCEAVLTEFQVLCVAVGSTAAALLLLFMLTVCFAKKLYSLKTENRKLRKRSKFRPQMEQHNDNFSLSTIAEGSQVNEESNGQTKGAEAVKAKGDEVPGGQNNWGLKEENKGGASVEEPAAHNNSL</sequence>
<organism evidence="4">
    <name type="scientific">Callorhinchus milii</name>
    <name type="common">Ghost shark</name>
    <dbReference type="NCBI Taxonomy" id="7868"/>
    <lineage>
        <taxon>Eukaryota</taxon>
        <taxon>Metazoa</taxon>
        <taxon>Chordata</taxon>
        <taxon>Craniata</taxon>
        <taxon>Vertebrata</taxon>
        <taxon>Chondrichthyes</taxon>
        <taxon>Holocephali</taxon>
        <taxon>Chimaeriformes</taxon>
        <taxon>Callorhinchidae</taxon>
        <taxon>Callorhinchus</taxon>
    </lineage>
</organism>
<feature type="transmembrane region" description="Helical" evidence="2">
    <location>
        <begin position="126"/>
        <end position="151"/>
    </location>
</feature>
<dbReference type="AlphaFoldDB" id="V9LL67"/>
<dbReference type="PANTHER" id="PTHR15381">
    <property type="entry name" value="CHONDROITIN SULFATE PROTEOGLYCAN 5 -RELATED"/>
    <property type="match status" value="1"/>
</dbReference>
<feature type="region of interest" description="Disordered" evidence="1">
    <location>
        <begin position="191"/>
        <end position="242"/>
    </location>
</feature>
<name>V9LL67_CALMI</name>
<keyword evidence="2" id="KW-0472">Membrane</keyword>
<accession>V9LL67</accession>
<evidence type="ECO:0000313" key="4">
    <source>
        <dbReference type="EMBL" id="AFP92128.1"/>
    </source>
</evidence>
<dbReference type="PANTHER" id="PTHR15381:SF1">
    <property type="entry name" value="CHONDROITIN SULFATE PROTEOGLYCAN 5"/>
    <property type="match status" value="1"/>
</dbReference>
<feature type="compositionally biased region" description="Polar residues" evidence="1">
    <location>
        <begin position="191"/>
        <end position="200"/>
    </location>
</feature>
<feature type="non-terminal residue" evidence="4">
    <location>
        <position position="1"/>
    </location>
</feature>
<evidence type="ECO:0000256" key="1">
    <source>
        <dbReference type="SAM" id="MobiDB-lite"/>
    </source>
</evidence>
<protein>
    <submittedName>
        <fullName evidence="4">Chondroitin sulfate proteoglycan 5-like protein</fullName>
    </submittedName>
</protein>
<proteinExistence type="evidence at transcript level"/>
<keyword evidence="2" id="KW-1133">Transmembrane helix</keyword>
<keyword evidence="2" id="KW-0812">Transmembrane</keyword>
<dbReference type="EMBL" id="KA353634">
    <property type="protein sequence ID" value="AFP92128.1"/>
    <property type="molecule type" value="mRNA"/>
</dbReference>
<dbReference type="GO" id="GO:0045202">
    <property type="term" value="C:synapse"/>
    <property type="evidence" value="ECO:0007669"/>
    <property type="project" value="TreeGrafter"/>
</dbReference>
<dbReference type="InterPro" id="IPR009505">
    <property type="entry name" value="Neural_ProG_Cyt"/>
</dbReference>
<evidence type="ECO:0000256" key="2">
    <source>
        <dbReference type="SAM" id="Phobius"/>
    </source>
</evidence>
<evidence type="ECO:0000259" key="3">
    <source>
        <dbReference type="Pfam" id="PF06567"/>
    </source>
</evidence>
<dbReference type="Pfam" id="PF06567">
    <property type="entry name" value="Neural_ProG_Cyt"/>
    <property type="match status" value="1"/>
</dbReference>
<dbReference type="GO" id="GO:0048858">
    <property type="term" value="P:cell projection morphogenesis"/>
    <property type="evidence" value="ECO:0007669"/>
    <property type="project" value="TreeGrafter"/>
</dbReference>
<reference evidence="4" key="1">
    <citation type="journal article" date="2014" name="Nature">
        <title>Elephant shark genome provides unique insights into gnathostome evolution.</title>
        <authorList>
            <consortium name="International Elephant Shark Genome Sequencing Consortium"/>
            <person name="Venkatesh B."/>
            <person name="Lee A.P."/>
            <person name="Ravi V."/>
            <person name="Maurya A.K."/>
            <person name="Lian M.M."/>
            <person name="Swann J.B."/>
            <person name="Ohta Y."/>
            <person name="Flajnik M.F."/>
            <person name="Sutoh Y."/>
            <person name="Kasahara M."/>
            <person name="Hoon S."/>
            <person name="Gangu V."/>
            <person name="Roy S.W."/>
            <person name="Irimia M."/>
            <person name="Korzh V."/>
            <person name="Kondrychyn I."/>
            <person name="Lim Z.W."/>
            <person name="Tay B.H."/>
            <person name="Tohari S."/>
            <person name="Kong K.W."/>
            <person name="Ho S."/>
            <person name="Lorente-Galdos B."/>
            <person name="Quilez J."/>
            <person name="Marques-Bonet T."/>
            <person name="Raney B.J."/>
            <person name="Ingham P.W."/>
            <person name="Tay A."/>
            <person name="Hillier L.W."/>
            <person name="Minx P."/>
            <person name="Boehm T."/>
            <person name="Wilson R.K."/>
            <person name="Brenner S."/>
            <person name="Warren W.C."/>
        </authorList>
    </citation>
    <scope>NUCLEOTIDE SEQUENCE</scope>
    <source>
        <tissue evidence="4">Brain</tissue>
    </source>
</reference>